<dbReference type="RefSeq" id="WP_188478934.1">
    <property type="nucleotide sequence ID" value="NZ_BMFJ01000002.1"/>
</dbReference>
<keyword evidence="6" id="KW-0862">Zinc</keyword>
<keyword evidence="7" id="KW-0170">Cobalt</keyword>
<dbReference type="SUPFAM" id="SSF55031">
    <property type="entry name" value="Bacterial exopeptidase dimerisation domain"/>
    <property type="match status" value="1"/>
</dbReference>
<protein>
    <submittedName>
        <fullName evidence="9">Succinyl-diaminopimelate desuccinylase</fullName>
    </submittedName>
</protein>
<evidence type="ECO:0000256" key="3">
    <source>
        <dbReference type="ARBA" id="ARBA00006247"/>
    </source>
</evidence>
<comment type="caution">
    <text evidence="9">The sequence shown here is derived from an EMBL/GenBank/DDBJ whole genome shotgun (WGS) entry which is preliminary data.</text>
</comment>
<dbReference type="PANTHER" id="PTHR43808">
    <property type="entry name" value="ACETYLORNITHINE DEACETYLASE"/>
    <property type="match status" value="1"/>
</dbReference>
<sequence>MTDLQARLAAEITARRDDLISLTQDLIRIPTLNPPGENYREICDYLDRRLLRSGFHTQLVRAVGSPGDSDRYPRWNIVARRAGARAGECVHFNSHIDVVDVGRGWTTDPFGGELKDGKVYGRGACDMKGGLAASVVAAEAFLAVVPDWGGAIEISGTADEESGGFGGVAYLAEQGFYAKVDHVIIPEPLNVDRICLGHRGVWWAEIETHGEIAHGSMPFLGDCAVRHMGAVLHEMEETLFPALALKRTDMPVVPEGAKQSTLNINSLHGGQDEILKPGTGLPSPVVPDSARMVIDRRFLIEEDIDKVQAEVRGVLERVKARRPDFDYSMREMHRVLPTMTDRGAPVVTTVTEAIRATLGRDPDYVVSPGTYDQKHIDRIGKLKNCVAYGPGILDLAHKPDEYVGVDDMVASAQVMALSLLSLLGPPRNP</sequence>
<dbReference type="InterPro" id="IPR050072">
    <property type="entry name" value="Peptidase_M20A"/>
</dbReference>
<dbReference type="NCBIfam" id="NF009558">
    <property type="entry name" value="PRK13013.1"/>
    <property type="match status" value="1"/>
</dbReference>
<evidence type="ECO:0000256" key="1">
    <source>
        <dbReference type="ARBA" id="ARBA00001941"/>
    </source>
</evidence>
<proteinExistence type="inferred from homology"/>
<comment type="cofactor">
    <cofactor evidence="1">
        <name>Co(2+)</name>
        <dbReference type="ChEBI" id="CHEBI:48828"/>
    </cofactor>
</comment>
<evidence type="ECO:0000259" key="8">
    <source>
        <dbReference type="Pfam" id="PF07687"/>
    </source>
</evidence>
<dbReference type="Pfam" id="PF01546">
    <property type="entry name" value="Peptidase_M20"/>
    <property type="match status" value="1"/>
</dbReference>
<feature type="domain" description="Peptidase M20 dimerisation" evidence="8">
    <location>
        <begin position="197"/>
        <end position="320"/>
    </location>
</feature>
<evidence type="ECO:0000313" key="9">
    <source>
        <dbReference type="EMBL" id="GGE43191.1"/>
    </source>
</evidence>
<dbReference type="Pfam" id="PF07687">
    <property type="entry name" value="M20_dimer"/>
    <property type="match status" value="1"/>
</dbReference>
<comment type="cofactor">
    <cofactor evidence="2">
        <name>Zn(2+)</name>
        <dbReference type="ChEBI" id="CHEBI:29105"/>
    </cofactor>
</comment>
<gene>
    <name evidence="9" type="ORF">GCM10011360_33160</name>
</gene>
<dbReference type="InterPro" id="IPR011650">
    <property type="entry name" value="Peptidase_M20_dimer"/>
</dbReference>
<dbReference type="Gene3D" id="3.40.630.10">
    <property type="entry name" value="Zn peptidases"/>
    <property type="match status" value="1"/>
</dbReference>
<dbReference type="GO" id="GO:0016787">
    <property type="term" value="F:hydrolase activity"/>
    <property type="evidence" value="ECO:0007669"/>
    <property type="project" value="UniProtKB-KW"/>
</dbReference>
<dbReference type="PANTHER" id="PTHR43808:SF32">
    <property type="entry name" value="ARGE_DAPE-RELATED DEACYLASE"/>
    <property type="match status" value="1"/>
</dbReference>
<dbReference type="NCBIfam" id="TIGR01910">
    <property type="entry name" value="DapE-ArgE"/>
    <property type="match status" value="1"/>
</dbReference>
<evidence type="ECO:0000313" key="10">
    <source>
        <dbReference type="Proteomes" id="UP000612855"/>
    </source>
</evidence>
<dbReference type="EMBL" id="BMFJ01000002">
    <property type="protein sequence ID" value="GGE43191.1"/>
    <property type="molecule type" value="Genomic_DNA"/>
</dbReference>
<dbReference type="Proteomes" id="UP000612855">
    <property type="component" value="Unassembled WGS sequence"/>
</dbReference>
<evidence type="ECO:0000256" key="4">
    <source>
        <dbReference type="ARBA" id="ARBA00022723"/>
    </source>
</evidence>
<dbReference type="SUPFAM" id="SSF53187">
    <property type="entry name" value="Zn-dependent exopeptidases"/>
    <property type="match status" value="1"/>
</dbReference>
<keyword evidence="5" id="KW-0378">Hydrolase</keyword>
<reference evidence="10" key="1">
    <citation type="journal article" date="2019" name="Int. J. Syst. Evol. Microbiol.">
        <title>The Global Catalogue of Microorganisms (GCM) 10K type strain sequencing project: providing services to taxonomists for standard genome sequencing and annotation.</title>
        <authorList>
            <consortium name="The Broad Institute Genomics Platform"/>
            <consortium name="The Broad Institute Genome Sequencing Center for Infectious Disease"/>
            <person name="Wu L."/>
            <person name="Ma J."/>
        </authorList>
    </citation>
    <scope>NUCLEOTIDE SEQUENCE [LARGE SCALE GENOMIC DNA]</scope>
    <source>
        <strain evidence="10">CGMCC 1.12664</strain>
    </source>
</reference>
<dbReference type="InterPro" id="IPR010182">
    <property type="entry name" value="ArgE/DapE"/>
</dbReference>
<organism evidence="9 10">
    <name type="scientific">Primorskyibacter flagellatus</name>
    <dbReference type="NCBI Taxonomy" id="1387277"/>
    <lineage>
        <taxon>Bacteria</taxon>
        <taxon>Pseudomonadati</taxon>
        <taxon>Pseudomonadota</taxon>
        <taxon>Alphaproteobacteria</taxon>
        <taxon>Rhodobacterales</taxon>
        <taxon>Roseobacteraceae</taxon>
        <taxon>Primorskyibacter</taxon>
    </lineage>
</organism>
<dbReference type="InterPro" id="IPR036264">
    <property type="entry name" value="Bact_exopeptidase_dim_dom"/>
</dbReference>
<dbReference type="InterPro" id="IPR002933">
    <property type="entry name" value="Peptidase_M20"/>
</dbReference>
<evidence type="ECO:0000256" key="6">
    <source>
        <dbReference type="ARBA" id="ARBA00022833"/>
    </source>
</evidence>
<evidence type="ECO:0000256" key="5">
    <source>
        <dbReference type="ARBA" id="ARBA00022801"/>
    </source>
</evidence>
<dbReference type="AlphaFoldDB" id="A0A917EHM4"/>
<dbReference type="Gene3D" id="3.30.70.360">
    <property type="match status" value="1"/>
</dbReference>
<dbReference type="GO" id="GO:0046872">
    <property type="term" value="F:metal ion binding"/>
    <property type="evidence" value="ECO:0007669"/>
    <property type="project" value="UniProtKB-KW"/>
</dbReference>
<keyword evidence="10" id="KW-1185">Reference proteome</keyword>
<keyword evidence="4" id="KW-0479">Metal-binding</keyword>
<comment type="similarity">
    <text evidence="3">Belongs to the peptidase M20A family.</text>
</comment>
<name>A0A917EHM4_9RHOB</name>
<accession>A0A917EHM4</accession>
<evidence type="ECO:0000256" key="2">
    <source>
        <dbReference type="ARBA" id="ARBA00001947"/>
    </source>
</evidence>
<evidence type="ECO:0000256" key="7">
    <source>
        <dbReference type="ARBA" id="ARBA00023285"/>
    </source>
</evidence>